<dbReference type="Pfam" id="PF01396">
    <property type="entry name" value="Zn_ribbon_Top1"/>
    <property type="match status" value="3"/>
</dbReference>
<proteinExistence type="inferred from homology"/>
<dbReference type="EC" id="5.6.2.1" evidence="10"/>
<feature type="site" description="Interaction with DNA" evidence="10">
    <location>
        <position position="33"/>
    </location>
</feature>
<dbReference type="InterPro" id="IPR028612">
    <property type="entry name" value="Topoisom_1_IA"/>
</dbReference>
<dbReference type="InterPro" id="IPR013825">
    <property type="entry name" value="Topo_IA_cen_sub2"/>
</dbReference>
<feature type="domain" description="Topo IA-type catalytic" evidence="13">
    <location>
        <begin position="129"/>
        <end position="558"/>
    </location>
</feature>
<dbReference type="EMBL" id="JARUJP010000007">
    <property type="protein sequence ID" value="MDW8801037.1"/>
    <property type="molecule type" value="Genomic_DNA"/>
</dbReference>
<evidence type="ECO:0000256" key="3">
    <source>
        <dbReference type="ARBA" id="ARBA00022723"/>
    </source>
</evidence>
<evidence type="ECO:0000313" key="14">
    <source>
        <dbReference type="EMBL" id="MDW8801037.1"/>
    </source>
</evidence>
<keyword evidence="3" id="KW-0479">Metal-binding</keyword>
<dbReference type="PROSITE" id="PS00396">
    <property type="entry name" value="TOPO_IA_1"/>
    <property type="match status" value="1"/>
</dbReference>
<keyword evidence="8 10" id="KW-0238">DNA-binding</keyword>
<dbReference type="InterPro" id="IPR013824">
    <property type="entry name" value="Topo_IA_cen_sub1"/>
</dbReference>
<comment type="similarity">
    <text evidence="2 10">Belongs to the type IA topoisomerase family.</text>
</comment>
<keyword evidence="6" id="KW-0460">Magnesium</keyword>
<evidence type="ECO:0000256" key="10">
    <source>
        <dbReference type="HAMAP-Rule" id="MF_00952"/>
    </source>
</evidence>
<feature type="site" description="Interaction with DNA" evidence="10">
    <location>
        <position position="155"/>
    </location>
</feature>
<organism evidence="14 15">
    <name type="scientific">Clostridium tanneri</name>
    <dbReference type="NCBI Taxonomy" id="3037988"/>
    <lineage>
        <taxon>Bacteria</taxon>
        <taxon>Bacillati</taxon>
        <taxon>Bacillota</taxon>
        <taxon>Clostridia</taxon>
        <taxon>Eubacteriales</taxon>
        <taxon>Clostridiaceae</taxon>
        <taxon>Clostridium</taxon>
    </lineage>
</organism>
<dbReference type="Pfam" id="PF01751">
    <property type="entry name" value="Toprim"/>
    <property type="match status" value="1"/>
</dbReference>
<feature type="domain" description="Toprim" evidence="12">
    <location>
        <begin position="3"/>
        <end position="113"/>
    </location>
</feature>
<feature type="region of interest" description="Disordered" evidence="11">
    <location>
        <begin position="696"/>
        <end position="718"/>
    </location>
</feature>
<comment type="subunit">
    <text evidence="10">Monomer.</text>
</comment>
<dbReference type="InterPro" id="IPR023406">
    <property type="entry name" value="Topo_IA_AS"/>
</dbReference>
<comment type="caution">
    <text evidence="14">The sequence shown here is derived from an EMBL/GenBank/DDBJ whole genome shotgun (WGS) entry which is preliminary data.</text>
</comment>
<dbReference type="SMART" id="SM00436">
    <property type="entry name" value="TOP1Bc"/>
    <property type="match status" value="1"/>
</dbReference>
<dbReference type="Gene3D" id="2.70.20.10">
    <property type="entry name" value="Topoisomerase I, domain 3"/>
    <property type="match status" value="1"/>
</dbReference>
<comment type="catalytic activity">
    <reaction evidence="1 10">
        <text>ATP-independent breakage of single-stranded DNA, followed by passage and rejoining.</text>
        <dbReference type="EC" id="5.6.2.1"/>
    </reaction>
</comment>
<feature type="site" description="Interaction with DNA" evidence="10">
    <location>
        <position position="302"/>
    </location>
</feature>
<dbReference type="Gene3D" id="3.30.65.10">
    <property type="entry name" value="Bacterial Topoisomerase I, domain 1"/>
    <property type="match status" value="2"/>
</dbReference>
<dbReference type="PANTHER" id="PTHR42785">
    <property type="entry name" value="DNA TOPOISOMERASE, TYPE IA, CORE"/>
    <property type="match status" value="1"/>
</dbReference>
<protein>
    <recommendedName>
        <fullName evidence="10">DNA topoisomerase 1</fullName>
        <ecNumber evidence="10">5.6.2.1</ecNumber>
    </recommendedName>
    <alternativeName>
        <fullName evidence="10">DNA topoisomerase I</fullName>
    </alternativeName>
</protein>
<dbReference type="PROSITE" id="PS52039">
    <property type="entry name" value="TOPO_IA_2"/>
    <property type="match status" value="1"/>
</dbReference>
<accession>A0ABU4JSA7</accession>
<dbReference type="NCBIfam" id="TIGR01051">
    <property type="entry name" value="topA_bact"/>
    <property type="match status" value="1"/>
</dbReference>
<feature type="site" description="Interaction with DNA" evidence="10">
    <location>
        <position position="140"/>
    </location>
</feature>
<dbReference type="InterPro" id="IPR003602">
    <property type="entry name" value="Topo_IA_DNA-bd_dom"/>
</dbReference>
<evidence type="ECO:0000256" key="4">
    <source>
        <dbReference type="ARBA" id="ARBA00022771"/>
    </source>
</evidence>
<dbReference type="Gene3D" id="1.10.460.10">
    <property type="entry name" value="Topoisomerase I, domain 2"/>
    <property type="match status" value="1"/>
</dbReference>
<dbReference type="InterPro" id="IPR005733">
    <property type="entry name" value="TopoI_bac-type"/>
</dbReference>
<evidence type="ECO:0000256" key="5">
    <source>
        <dbReference type="ARBA" id="ARBA00022833"/>
    </source>
</evidence>
<dbReference type="Proteomes" id="UP001281656">
    <property type="component" value="Unassembled WGS sequence"/>
</dbReference>
<evidence type="ECO:0000256" key="1">
    <source>
        <dbReference type="ARBA" id="ARBA00000213"/>
    </source>
</evidence>
<dbReference type="InterPro" id="IPR003601">
    <property type="entry name" value="Topo_IA_2"/>
</dbReference>
<gene>
    <name evidence="10 14" type="primary">topA</name>
    <name evidence="14" type="ORF">P8V03_07695</name>
</gene>
<dbReference type="SUPFAM" id="SSF56712">
    <property type="entry name" value="Prokaryotic type I DNA topoisomerase"/>
    <property type="match status" value="1"/>
</dbReference>
<dbReference type="SMART" id="SM00437">
    <property type="entry name" value="TOP1Ac"/>
    <property type="match status" value="1"/>
</dbReference>
<evidence type="ECO:0000259" key="13">
    <source>
        <dbReference type="PROSITE" id="PS52039"/>
    </source>
</evidence>
<dbReference type="InterPro" id="IPR013497">
    <property type="entry name" value="Topo_IA_cen"/>
</dbReference>
<dbReference type="InterPro" id="IPR006171">
    <property type="entry name" value="TOPRIM_dom"/>
</dbReference>
<dbReference type="InterPro" id="IPR013498">
    <property type="entry name" value="Topo_IA_Znf"/>
</dbReference>
<evidence type="ECO:0000256" key="7">
    <source>
        <dbReference type="ARBA" id="ARBA00023029"/>
    </source>
</evidence>
<dbReference type="PROSITE" id="PS50880">
    <property type="entry name" value="TOPRIM"/>
    <property type="match status" value="1"/>
</dbReference>
<dbReference type="RefSeq" id="WP_318797735.1">
    <property type="nucleotide sequence ID" value="NZ_JARUJP010000007.1"/>
</dbReference>
<dbReference type="Gene3D" id="1.10.290.10">
    <property type="entry name" value="Topoisomerase I, domain 4"/>
    <property type="match status" value="1"/>
</dbReference>
<feature type="site" description="Interaction with DNA" evidence="10">
    <location>
        <position position="139"/>
    </location>
</feature>
<dbReference type="InterPro" id="IPR034149">
    <property type="entry name" value="TOPRIM_TopoI"/>
</dbReference>
<dbReference type="HAMAP" id="MF_00952">
    <property type="entry name" value="Topoisom_1_prok"/>
    <property type="match status" value="1"/>
</dbReference>
<sequence length="718" mass="81807">MGQKLVIVESPAKAKTIGKYLGKNYVVEASMGHVRDLPKSQLGVDIDNEYNPKYITIRGKGELLDKLRKEAKKSEKIYLATDPDREGEAISWHLAHILKLDEKEKCRIEFNEITKNAIKNAIKTPRQINLNVVNAQQTRRVLDRLVGYKISPILWRKVKWGLSAGRVQSVALRMICDREKEVTNFKPKEYWTIECSVHKEKEKKSFTIRLTTLDKKKLDINNKEEVDKIIKDLENGEFLVKTVKKTAKSKNPLPPFTTSTLQQDAYKKLNFATKRTMSIAQQLYEGVDIKGYGAVGLITYMRTDSVRISNEAQAASRSFISSNFGEEYIPKEPRKFKGKKNAQDAHEAIRPTNVEITPEIAKASLKDDQYKLYSLIWKRFVASQMATCIMDVTSVNIVNGQYGLKASGSIVKFDGFMKVYEYATEEEKEDINLPKLEEGDILIKKSVDGKQHFTQPPSRFSEATLVKTLEENGIGRPSTYSPIISTLLERKYVEREKKTLKPTELGDIVNNILSEFFKQIVDLEFTAEMEQKLDDVEEGKENWNRVVDEFFTPLKEAIDIAEKEVAKITIEDKVTDILCDKCGKNMVIKQGRFGDFLACPGYPDCKNTKPIVEELDVKCPKCGGKVLVKKSKKGRKFFGCSNYPDCDFVSWFEPVEEKCTVCGSFMVKKYSKSKGDYIQCANNECKHVEEKVSKVNTDQGNENTIDTKNKAKSDEEKE</sequence>
<keyword evidence="4" id="KW-0863">Zinc-finger</keyword>
<feature type="site" description="Interaction with DNA" evidence="10">
    <location>
        <position position="148"/>
    </location>
</feature>
<dbReference type="SUPFAM" id="SSF57783">
    <property type="entry name" value="Zinc beta-ribbon"/>
    <property type="match status" value="2"/>
</dbReference>
<dbReference type="InterPro" id="IPR000380">
    <property type="entry name" value="Topo_IA"/>
</dbReference>
<feature type="compositionally biased region" description="Basic and acidic residues" evidence="11">
    <location>
        <begin position="705"/>
        <end position="718"/>
    </location>
</feature>
<reference evidence="14 15" key="1">
    <citation type="submission" date="2023-04" db="EMBL/GenBank/DDBJ databases">
        <title>Clostridium tannerae sp. nov., isolated from the fecal material of an alpaca.</title>
        <authorList>
            <person name="Miller S."/>
            <person name="Hendry M."/>
            <person name="King J."/>
            <person name="Sankaranarayanan K."/>
            <person name="Lawson P.A."/>
        </authorList>
    </citation>
    <scope>NUCLEOTIDE SEQUENCE [LARGE SCALE GENOMIC DNA]</scope>
    <source>
        <strain evidence="14 15">A1-XYC3</strain>
    </source>
</reference>
<evidence type="ECO:0000256" key="2">
    <source>
        <dbReference type="ARBA" id="ARBA00009446"/>
    </source>
</evidence>
<feature type="active site" description="O-(5'-phospho-DNA)-tyrosine intermediate" evidence="10">
    <location>
        <position position="300"/>
    </location>
</feature>
<dbReference type="Gene3D" id="3.40.50.140">
    <property type="match status" value="1"/>
</dbReference>
<name>A0ABU4JSA7_9CLOT</name>
<feature type="region of interest" description="Interaction with DNA" evidence="10">
    <location>
        <begin position="163"/>
        <end position="168"/>
    </location>
</feature>
<keyword evidence="5" id="KW-0862">Zinc</keyword>
<dbReference type="GO" id="GO:0003917">
    <property type="term" value="F:DNA topoisomerase type I (single strand cut, ATP-independent) activity"/>
    <property type="evidence" value="ECO:0007669"/>
    <property type="project" value="UniProtKB-EC"/>
</dbReference>
<evidence type="ECO:0000259" key="12">
    <source>
        <dbReference type="PROSITE" id="PS50880"/>
    </source>
</evidence>
<evidence type="ECO:0000256" key="9">
    <source>
        <dbReference type="ARBA" id="ARBA00023235"/>
    </source>
</evidence>
<dbReference type="InterPro" id="IPR013826">
    <property type="entry name" value="Topo_IA_cen_sub3"/>
</dbReference>
<dbReference type="InterPro" id="IPR023405">
    <property type="entry name" value="Topo_IA_core_domain"/>
</dbReference>
<dbReference type="PANTHER" id="PTHR42785:SF1">
    <property type="entry name" value="DNA TOPOISOMERASE"/>
    <property type="match status" value="1"/>
</dbReference>
<evidence type="ECO:0000256" key="6">
    <source>
        <dbReference type="ARBA" id="ARBA00022842"/>
    </source>
</evidence>
<evidence type="ECO:0000256" key="8">
    <source>
        <dbReference type="ARBA" id="ARBA00023125"/>
    </source>
</evidence>
<feature type="site" description="Interaction with DNA" evidence="10">
    <location>
        <position position="143"/>
    </location>
</feature>
<keyword evidence="15" id="KW-1185">Reference proteome</keyword>
<dbReference type="PRINTS" id="PR00417">
    <property type="entry name" value="PRTPISMRASEI"/>
</dbReference>
<evidence type="ECO:0000256" key="11">
    <source>
        <dbReference type="SAM" id="MobiDB-lite"/>
    </source>
</evidence>
<evidence type="ECO:0000313" key="15">
    <source>
        <dbReference type="Proteomes" id="UP001281656"/>
    </source>
</evidence>
<keyword evidence="9 10" id="KW-0413">Isomerase</keyword>
<dbReference type="Pfam" id="PF01131">
    <property type="entry name" value="Topoisom_bac"/>
    <property type="match status" value="1"/>
</dbReference>
<dbReference type="CDD" id="cd03363">
    <property type="entry name" value="TOPRIM_TopoIA_TopoI"/>
    <property type="match status" value="1"/>
</dbReference>
<comment type="function">
    <text evidence="10">Releases the supercoiling and torsional tension of DNA, which is introduced during the DNA replication and transcription, by transiently cleaving and rejoining one strand of the DNA duplex. Introduces a single-strand break via transesterification at a target site in duplex DNA. The scissile phosphodiester is attacked by the catalytic tyrosine of the enzyme, resulting in the formation of a DNA-(5'-phosphotyrosyl)-enzyme intermediate and the expulsion of a 3'-OH DNA strand. The free DNA strand then undergoes passage around the unbroken strand, thus removing DNA supercoils. Finally, in the religation step, the DNA 3'-OH attacks the covalent intermediate to expel the active-site tyrosine and restore the DNA phosphodiester backbone.</text>
</comment>
<dbReference type="SMART" id="SM00493">
    <property type="entry name" value="TOPRIM"/>
    <property type="match status" value="1"/>
</dbReference>
<dbReference type="CDD" id="cd00186">
    <property type="entry name" value="TOP1Ac"/>
    <property type="match status" value="1"/>
</dbReference>
<feature type="site" description="Interaction with DNA" evidence="10">
    <location>
        <position position="490"/>
    </location>
</feature>
<keyword evidence="7 10" id="KW-0799">Topoisomerase</keyword>